<dbReference type="AlphaFoldDB" id="A0A4Y3NGV8"/>
<dbReference type="Proteomes" id="UP000317715">
    <property type="component" value="Unassembled WGS sequence"/>
</dbReference>
<comment type="caution">
    <text evidence="1">The sequence shown here is derived from an EMBL/GenBank/DDBJ whole genome shotgun (WGS) entry which is preliminary data.</text>
</comment>
<gene>
    <name evidence="1" type="ORF">AAU01_36870</name>
</gene>
<evidence type="ECO:0000313" key="2">
    <source>
        <dbReference type="Proteomes" id="UP000317715"/>
    </source>
</evidence>
<name>A0A4Y3NGV8_PAEAU</name>
<organism evidence="1 2">
    <name type="scientific">Paenarthrobacter aurescens</name>
    <name type="common">Arthrobacter aurescens</name>
    <dbReference type="NCBI Taxonomy" id="43663"/>
    <lineage>
        <taxon>Bacteria</taxon>
        <taxon>Bacillati</taxon>
        <taxon>Actinomycetota</taxon>
        <taxon>Actinomycetes</taxon>
        <taxon>Micrococcales</taxon>
        <taxon>Micrococcaceae</taxon>
        <taxon>Paenarthrobacter</taxon>
    </lineage>
</organism>
<proteinExistence type="predicted"/>
<evidence type="ECO:0000313" key="1">
    <source>
        <dbReference type="EMBL" id="GEB20932.1"/>
    </source>
</evidence>
<accession>A0A4Y3NGV8</accession>
<dbReference type="EMBL" id="BJMD01000029">
    <property type="protein sequence ID" value="GEB20932.1"/>
    <property type="molecule type" value="Genomic_DNA"/>
</dbReference>
<protein>
    <submittedName>
        <fullName evidence="1">Uncharacterized protein</fullName>
    </submittedName>
</protein>
<reference evidence="1 2" key="1">
    <citation type="submission" date="2019-06" db="EMBL/GenBank/DDBJ databases">
        <title>Whole genome shotgun sequence of Paenarthrobacter aurescens NBRC 12136.</title>
        <authorList>
            <person name="Hosoyama A."/>
            <person name="Uohara A."/>
            <person name="Ohji S."/>
            <person name="Ichikawa N."/>
        </authorList>
    </citation>
    <scope>NUCLEOTIDE SEQUENCE [LARGE SCALE GENOMIC DNA]</scope>
    <source>
        <strain evidence="1 2">NBRC 12136</strain>
    </source>
</reference>
<keyword evidence="2" id="KW-1185">Reference proteome</keyword>
<sequence length="72" mass="8387">MVEPLRAVWELCHVRGLRQVRRALQAGRTVRVVRALQAGTVAFAARWSPGRWPLRQHVKHCCRWSASRFRTP</sequence>